<accession>A0A9X2Q9U5</accession>
<dbReference type="Proteomes" id="UP001155057">
    <property type="component" value="Unassembled WGS sequence"/>
</dbReference>
<reference evidence="7" key="1">
    <citation type="submission" date="2022-08" db="EMBL/GenBank/DDBJ databases">
        <title>Genomic Encyclopedia of Type Strains, Phase V (KMG-V): Genome sequencing to study the core and pangenomes of soil and plant-associated prokaryotes.</title>
        <authorList>
            <person name="Whitman W."/>
        </authorList>
    </citation>
    <scope>NUCLEOTIDE SEQUENCE</scope>
    <source>
        <strain evidence="7">SP3049</strain>
    </source>
</reference>
<feature type="transmembrane region" description="Helical" evidence="6">
    <location>
        <begin position="147"/>
        <end position="165"/>
    </location>
</feature>
<evidence type="ECO:0000256" key="3">
    <source>
        <dbReference type="ARBA" id="ARBA00022989"/>
    </source>
</evidence>
<feature type="transmembrane region" description="Helical" evidence="6">
    <location>
        <begin position="445"/>
        <end position="463"/>
    </location>
</feature>
<dbReference type="Pfam" id="PF13520">
    <property type="entry name" value="AA_permease_2"/>
    <property type="match status" value="1"/>
</dbReference>
<dbReference type="GO" id="GO:0016020">
    <property type="term" value="C:membrane"/>
    <property type="evidence" value="ECO:0007669"/>
    <property type="project" value="UniProtKB-SubCell"/>
</dbReference>
<evidence type="ECO:0000256" key="1">
    <source>
        <dbReference type="ARBA" id="ARBA00004141"/>
    </source>
</evidence>
<feature type="compositionally biased region" description="Polar residues" evidence="5">
    <location>
        <begin position="1"/>
        <end position="14"/>
    </location>
</feature>
<dbReference type="GO" id="GO:0015179">
    <property type="term" value="F:L-amino acid transmembrane transporter activity"/>
    <property type="evidence" value="ECO:0007669"/>
    <property type="project" value="TreeGrafter"/>
</dbReference>
<dbReference type="Gene3D" id="1.20.1740.10">
    <property type="entry name" value="Amino acid/polyamine transporter I"/>
    <property type="match status" value="1"/>
</dbReference>
<comment type="subcellular location">
    <subcellularLocation>
        <location evidence="1">Membrane</location>
        <topology evidence="1">Multi-pass membrane protein</topology>
    </subcellularLocation>
</comment>
<evidence type="ECO:0000256" key="6">
    <source>
        <dbReference type="SAM" id="Phobius"/>
    </source>
</evidence>
<feature type="transmembrane region" description="Helical" evidence="6">
    <location>
        <begin position="418"/>
        <end position="439"/>
    </location>
</feature>
<gene>
    <name evidence="7" type="ORF">GGP61_002956</name>
</gene>
<evidence type="ECO:0000256" key="4">
    <source>
        <dbReference type="ARBA" id="ARBA00023136"/>
    </source>
</evidence>
<dbReference type="InterPro" id="IPR002293">
    <property type="entry name" value="AA/rel_permease1"/>
</dbReference>
<dbReference type="PANTHER" id="PTHR11785">
    <property type="entry name" value="AMINO ACID TRANSPORTER"/>
    <property type="match status" value="1"/>
</dbReference>
<feature type="transmembrane region" description="Helical" evidence="6">
    <location>
        <begin position="354"/>
        <end position="372"/>
    </location>
</feature>
<sequence length="472" mass="49961">METTEEAPPSTTGADSGKESSGYARRLTLFDGIMVVAGGIIGAGIFQTPAVVAQEVDTPTLIMLAWAIGGGIALIGALCFAELGARRPEAGGGYVYLREAFSPLFGFLYGWKLVFISSTGAIAALGIVFANYTIDVVGLANVWPTRMGIAVTAILFLSGINYFGIEFGSLTQNIFTVLKLAALAGLVGTGLWLGAGELTTAETAAESVWATSGTWGIIAAMGAALTPVLFSHGGWQHVNHIAAEIKEPNRNLPLSLLIGVGIVVGTYLLANYAYLYALGVEGLAGNDAPATAAMEALIGNAGGKLIGIGVMVSVFGILNLIIMAAPRVTQAMAEDDLLFEPFARLHPEHRTPMWAILFQAAWSLLLLFSGTFSQLLNYVVFGDWVLFALIVGTLFVYRRRDIKSDEEPSSYRMIGYPVLPVVFIAASLFVVASTVYSTIQANPENAVFGAGLILLGVPVYFAFRARRETVPS</sequence>
<name>A0A9X2Q9U5_9BACT</name>
<evidence type="ECO:0000256" key="5">
    <source>
        <dbReference type="SAM" id="MobiDB-lite"/>
    </source>
</evidence>
<dbReference type="AlphaFoldDB" id="A0A9X2Q9U5"/>
<feature type="transmembrane region" description="Helical" evidence="6">
    <location>
        <begin position="215"/>
        <end position="235"/>
    </location>
</feature>
<feature type="region of interest" description="Disordered" evidence="5">
    <location>
        <begin position="1"/>
        <end position="20"/>
    </location>
</feature>
<feature type="transmembrane region" description="Helical" evidence="6">
    <location>
        <begin position="297"/>
        <end position="322"/>
    </location>
</feature>
<feature type="transmembrane region" description="Helical" evidence="6">
    <location>
        <begin position="27"/>
        <end position="46"/>
    </location>
</feature>
<feature type="transmembrane region" description="Helical" evidence="6">
    <location>
        <begin position="104"/>
        <end position="127"/>
    </location>
</feature>
<dbReference type="RefSeq" id="WP_259108021.1">
    <property type="nucleotide sequence ID" value="NZ_JANUAE010000012.1"/>
</dbReference>
<feature type="transmembrane region" description="Helical" evidence="6">
    <location>
        <begin position="177"/>
        <end position="195"/>
    </location>
</feature>
<evidence type="ECO:0000313" key="8">
    <source>
        <dbReference type="Proteomes" id="UP001155057"/>
    </source>
</evidence>
<dbReference type="PIRSF" id="PIRSF006060">
    <property type="entry name" value="AA_transporter"/>
    <property type="match status" value="1"/>
</dbReference>
<feature type="transmembrane region" description="Helical" evidence="6">
    <location>
        <begin position="256"/>
        <end position="277"/>
    </location>
</feature>
<keyword evidence="2 6" id="KW-0812">Transmembrane</keyword>
<organism evidence="7 8">
    <name type="scientific">Salinibacter ruber</name>
    <dbReference type="NCBI Taxonomy" id="146919"/>
    <lineage>
        <taxon>Bacteria</taxon>
        <taxon>Pseudomonadati</taxon>
        <taxon>Rhodothermota</taxon>
        <taxon>Rhodothermia</taxon>
        <taxon>Rhodothermales</taxon>
        <taxon>Salinibacteraceae</taxon>
        <taxon>Salinibacter</taxon>
    </lineage>
</organism>
<protein>
    <submittedName>
        <fullName evidence="7">APA family basic amino acid/polyamine antiporter</fullName>
    </submittedName>
</protein>
<dbReference type="PANTHER" id="PTHR11785:SF512">
    <property type="entry name" value="SOBREMESA, ISOFORM B"/>
    <property type="match status" value="1"/>
</dbReference>
<proteinExistence type="predicted"/>
<evidence type="ECO:0000256" key="2">
    <source>
        <dbReference type="ARBA" id="ARBA00022692"/>
    </source>
</evidence>
<comment type="caution">
    <text evidence="7">The sequence shown here is derived from an EMBL/GenBank/DDBJ whole genome shotgun (WGS) entry which is preliminary data.</text>
</comment>
<keyword evidence="3 6" id="KW-1133">Transmembrane helix</keyword>
<keyword evidence="4 6" id="KW-0472">Membrane</keyword>
<evidence type="ECO:0000313" key="7">
    <source>
        <dbReference type="EMBL" id="MCS3711323.1"/>
    </source>
</evidence>
<feature type="transmembrane region" description="Helical" evidence="6">
    <location>
        <begin position="378"/>
        <end position="397"/>
    </location>
</feature>
<dbReference type="EMBL" id="JANUAE010000012">
    <property type="protein sequence ID" value="MCS3711323.1"/>
    <property type="molecule type" value="Genomic_DNA"/>
</dbReference>
<dbReference type="InterPro" id="IPR050598">
    <property type="entry name" value="AminoAcid_Transporter"/>
</dbReference>
<feature type="transmembrane region" description="Helical" evidence="6">
    <location>
        <begin position="61"/>
        <end position="83"/>
    </location>
</feature>